<keyword evidence="2" id="KW-0472">Membrane</keyword>
<gene>
    <name evidence="3" type="ORF">ADICEAN_02321</name>
</gene>
<reference evidence="3 4" key="1">
    <citation type="journal article" date="2013" name="Genome Announc.">
        <title>Draft Genome Sequence of Cesiribacter andamanensis Strain AMV16T, Isolated from a Soil Sample from a Mud Volcano in the Andaman Islands, India.</title>
        <authorList>
            <person name="Shivaji S."/>
            <person name="Ara S."/>
            <person name="Begum Z."/>
            <person name="Srinivas T.N."/>
            <person name="Singh A."/>
            <person name="Kumar Pinnaka A."/>
        </authorList>
    </citation>
    <scope>NUCLEOTIDE SEQUENCE [LARGE SCALE GENOMIC DNA]</scope>
    <source>
        <strain evidence="3 4">AMV16</strain>
    </source>
</reference>
<evidence type="ECO:0000313" key="3">
    <source>
        <dbReference type="EMBL" id="EMR02514.1"/>
    </source>
</evidence>
<protein>
    <submittedName>
        <fullName evidence="3">Uncharacterized protein</fullName>
    </submittedName>
</protein>
<keyword evidence="2" id="KW-1133">Transmembrane helix</keyword>
<dbReference type="EMBL" id="AODQ01000055">
    <property type="protein sequence ID" value="EMR02514.1"/>
    <property type="molecule type" value="Genomic_DNA"/>
</dbReference>
<proteinExistence type="predicted"/>
<feature type="transmembrane region" description="Helical" evidence="2">
    <location>
        <begin position="81"/>
        <end position="99"/>
    </location>
</feature>
<sequence>MMENTPHNHRLDEYLLGKLSAEEQAAMEASMAADSQLQEEVLLQRDIVHALQENRRLELKNRLDSLDVGAGGFSTALGLKLAAGVALLGLVGVGAFMYLNTEAPADQDGLPSRFIELSALEQQQDSSLPPLPEVVILQEELSASPLAQHTPGETPAEPTGSPAPNQAAAPASNNAVAKAEKKPASTPAQAVVQKPSVLTDFKDTDLNSVGHQGEAPVDVLSRNRQFTTSTIEVSAQQHDKYDFHYQFFDSKLFIFGDFNNKTYEILEINMDGTRSYFLYFENNYYALKTDQQKLTRLRRLSSEKLIKELDITRTQK</sequence>
<dbReference type="OrthoDB" id="937979at2"/>
<comment type="caution">
    <text evidence="3">The sequence shown here is derived from an EMBL/GenBank/DDBJ whole genome shotgun (WGS) entry which is preliminary data.</text>
</comment>
<dbReference type="AlphaFoldDB" id="M7NVK9"/>
<organism evidence="3 4">
    <name type="scientific">Cesiribacter andamanensis AMV16</name>
    <dbReference type="NCBI Taxonomy" id="1279009"/>
    <lineage>
        <taxon>Bacteria</taxon>
        <taxon>Pseudomonadati</taxon>
        <taxon>Bacteroidota</taxon>
        <taxon>Cytophagia</taxon>
        <taxon>Cytophagales</taxon>
        <taxon>Cesiribacteraceae</taxon>
        <taxon>Cesiribacter</taxon>
    </lineage>
</organism>
<dbReference type="Proteomes" id="UP000011910">
    <property type="component" value="Unassembled WGS sequence"/>
</dbReference>
<dbReference type="RefSeq" id="WP_009195714.1">
    <property type="nucleotide sequence ID" value="NZ_AODQ01000055.1"/>
</dbReference>
<keyword evidence="2" id="KW-0812">Transmembrane</keyword>
<evidence type="ECO:0000256" key="2">
    <source>
        <dbReference type="SAM" id="Phobius"/>
    </source>
</evidence>
<dbReference type="STRING" id="1279009.ADICEAN_02321"/>
<dbReference type="eggNOG" id="ENOG5033558">
    <property type="taxonomic scope" value="Bacteria"/>
</dbReference>
<feature type="region of interest" description="Disordered" evidence="1">
    <location>
        <begin position="147"/>
        <end position="192"/>
    </location>
</feature>
<accession>M7NVK9</accession>
<evidence type="ECO:0000256" key="1">
    <source>
        <dbReference type="SAM" id="MobiDB-lite"/>
    </source>
</evidence>
<name>M7NVK9_9BACT</name>
<feature type="compositionally biased region" description="Low complexity" evidence="1">
    <location>
        <begin position="162"/>
        <end position="177"/>
    </location>
</feature>
<keyword evidence="4" id="KW-1185">Reference proteome</keyword>
<dbReference type="PATRIC" id="fig|1279009.4.peg.2353"/>
<evidence type="ECO:0000313" key="4">
    <source>
        <dbReference type="Proteomes" id="UP000011910"/>
    </source>
</evidence>